<sequence>MSESSTSVIIANLPMNTTEEQLKETFFRAGEIKSITLEMKPNGEFKGCAVIEFAYHDAASNAVRFNETQFRDQTITVEFLNDIHKKDRDCPNHQKLGHYHHNHRSSYDSSSDNYRDDFDYGKKFKKGKRHHCSHQYIGKYHWHHCKKINSTSSDEEELNEKNSLESDNSSELHVKESYSDSESYNLSSSDSDEKRFKRYEKKRGVRDWKRVKQLLKEVKKEIKSCIKGKMK</sequence>
<proteinExistence type="predicted"/>
<dbReference type="Proteomes" id="UP000001542">
    <property type="component" value="Unassembled WGS sequence"/>
</dbReference>
<keyword evidence="6" id="KW-1185">Reference proteome</keyword>
<feature type="domain" description="RRM" evidence="4">
    <location>
        <begin position="6"/>
        <end position="82"/>
    </location>
</feature>
<dbReference type="GO" id="GO:1990904">
    <property type="term" value="C:ribonucleoprotein complex"/>
    <property type="evidence" value="ECO:0000318"/>
    <property type="project" value="GO_Central"/>
</dbReference>
<dbReference type="GO" id="GO:0003729">
    <property type="term" value="F:mRNA binding"/>
    <property type="evidence" value="ECO:0000318"/>
    <property type="project" value="GO_Central"/>
</dbReference>
<evidence type="ECO:0000259" key="4">
    <source>
        <dbReference type="PROSITE" id="PS50102"/>
    </source>
</evidence>
<dbReference type="VEuPathDB" id="TrichDB:TVAGG3_0707470"/>
<dbReference type="InterPro" id="IPR012677">
    <property type="entry name" value="Nucleotide-bd_a/b_plait_sf"/>
</dbReference>
<evidence type="ECO:0000256" key="2">
    <source>
        <dbReference type="PROSITE-ProRule" id="PRU00176"/>
    </source>
</evidence>
<evidence type="ECO:0000313" key="6">
    <source>
        <dbReference type="Proteomes" id="UP000001542"/>
    </source>
</evidence>
<feature type="compositionally biased region" description="Low complexity" evidence="3">
    <location>
        <begin position="180"/>
        <end position="189"/>
    </location>
</feature>
<keyword evidence="1 2" id="KW-0694">RNA-binding</keyword>
<evidence type="ECO:0000313" key="5">
    <source>
        <dbReference type="EMBL" id="EAY06215.1"/>
    </source>
</evidence>
<accession>A2EMA3</accession>
<reference evidence="5" key="1">
    <citation type="submission" date="2006-10" db="EMBL/GenBank/DDBJ databases">
        <authorList>
            <person name="Amadeo P."/>
            <person name="Zhao Q."/>
            <person name="Wortman J."/>
            <person name="Fraser-Liggett C."/>
            <person name="Carlton J."/>
        </authorList>
    </citation>
    <scope>NUCLEOTIDE SEQUENCE</scope>
    <source>
        <strain evidence="5">G3</strain>
    </source>
</reference>
<dbReference type="AlphaFoldDB" id="A2EMA3"/>
<dbReference type="GO" id="GO:0005737">
    <property type="term" value="C:cytoplasm"/>
    <property type="evidence" value="ECO:0000318"/>
    <property type="project" value="GO_Central"/>
</dbReference>
<dbReference type="Pfam" id="PF00076">
    <property type="entry name" value="RRM_1"/>
    <property type="match status" value="1"/>
</dbReference>
<dbReference type="KEGG" id="tva:75667774"/>
<dbReference type="InterPro" id="IPR035979">
    <property type="entry name" value="RBD_domain_sf"/>
</dbReference>
<name>A2EMA3_TRIV3</name>
<organism evidence="5 6">
    <name type="scientific">Trichomonas vaginalis (strain ATCC PRA-98 / G3)</name>
    <dbReference type="NCBI Taxonomy" id="412133"/>
    <lineage>
        <taxon>Eukaryota</taxon>
        <taxon>Metamonada</taxon>
        <taxon>Parabasalia</taxon>
        <taxon>Trichomonadida</taxon>
        <taxon>Trichomonadidae</taxon>
        <taxon>Trichomonas</taxon>
    </lineage>
</organism>
<dbReference type="GO" id="GO:0005634">
    <property type="term" value="C:nucleus"/>
    <property type="evidence" value="ECO:0000318"/>
    <property type="project" value="GO_Central"/>
</dbReference>
<dbReference type="RefSeq" id="XP_001318438.1">
    <property type="nucleotide sequence ID" value="XM_001318403.1"/>
</dbReference>
<feature type="region of interest" description="Disordered" evidence="3">
    <location>
        <begin position="91"/>
        <end position="112"/>
    </location>
</feature>
<dbReference type="InParanoid" id="A2EMA3"/>
<reference evidence="5" key="2">
    <citation type="journal article" date="2007" name="Science">
        <title>Draft genome sequence of the sexually transmitted pathogen Trichomonas vaginalis.</title>
        <authorList>
            <person name="Carlton J.M."/>
            <person name="Hirt R.P."/>
            <person name="Silva J.C."/>
            <person name="Delcher A.L."/>
            <person name="Schatz M."/>
            <person name="Zhao Q."/>
            <person name="Wortman J.R."/>
            <person name="Bidwell S.L."/>
            <person name="Alsmark U.C.M."/>
            <person name="Besteiro S."/>
            <person name="Sicheritz-Ponten T."/>
            <person name="Noel C.J."/>
            <person name="Dacks J.B."/>
            <person name="Foster P.G."/>
            <person name="Simillion C."/>
            <person name="Van de Peer Y."/>
            <person name="Miranda-Saavedra D."/>
            <person name="Barton G.J."/>
            <person name="Westrop G.D."/>
            <person name="Mueller S."/>
            <person name="Dessi D."/>
            <person name="Fiori P.L."/>
            <person name="Ren Q."/>
            <person name="Paulsen I."/>
            <person name="Zhang H."/>
            <person name="Bastida-Corcuera F.D."/>
            <person name="Simoes-Barbosa A."/>
            <person name="Brown M.T."/>
            <person name="Hayes R.D."/>
            <person name="Mukherjee M."/>
            <person name="Okumura C.Y."/>
            <person name="Schneider R."/>
            <person name="Smith A.J."/>
            <person name="Vanacova S."/>
            <person name="Villalvazo M."/>
            <person name="Haas B.J."/>
            <person name="Pertea M."/>
            <person name="Feldblyum T.V."/>
            <person name="Utterback T.R."/>
            <person name="Shu C.L."/>
            <person name="Osoegawa K."/>
            <person name="de Jong P.J."/>
            <person name="Hrdy I."/>
            <person name="Horvathova L."/>
            <person name="Zubacova Z."/>
            <person name="Dolezal P."/>
            <person name="Malik S.B."/>
            <person name="Logsdon J.M. Jr."/>
            <person name="Henze K."/>
            <person name="Gupta A."/>
            <person name="Wang C.C."/>
            <person name="Dunne R.L."/>
            <person name="Upcroft J.A."/>
            <person name="Upcroft P."/>
            <person name="White O."/>
            <person name="Salzberg S.L."/>
            <person name="Tang P."/>
            <person name="Chiu C.-H."/>
            <person name="Lee Y.-S."/>
            <person name="Embley T.M."/>
            <person name="Coombs G.H."/>
            <person name="Mottram J.C."/>
            <person name="Tachezy J."/>
            <person name="Fraser-Liggett C.M."/>
            <person name="Johnson P.J."/>
        </authorList>
    </citation>
    <scope>NUCLEOTIDE SEQUENCE [LARGE SCALE GENOMIC DNA]</scope>
    <source>
        <strain evidence="5">G3</strain>
    </source>
</reference>
<dbReference type="VEuPathDB" id="TrichDB:TVAG_470580"/>
<feature type="compositionally biased region" description="Basic and acidic residues" evidence="3">
    <location>
        <begin position="159"/>
        <end position="178"/>
    </location>
</feature>
<dbReference type="Gene3D" id="3.30.70.330">
    <property type="match status" value="1"/>
</dbReference>
<dbReference type="EMBL" id="DS113429">
    <property type="protein sequence ID" value="EAY06215.1"/>
    <property type="molecule type" value="Genomic_DNA"/>
</dbReference>
<evidence type="ECO:0000256" key="1">
    <source>
        <dbReference type="ARBA" id="ARBA00022884"/>
    </source>
</evidence>
<feature type="region of interest" description="Disordered" evidence="3">
    <location>
        <begin position="153"/>
        <end position="203"/>
    </location>
</feature>
<dbReference type="PANTHER" id="PTHR15481">
    <property type="entry name" value="RIBONUCLEIC ACID BINDING PROTEIN S1"/>
    <property type="match status" value="1"/>
</dbReference>
<gene>
    <name evidence="5" type="ORF">TVAG_470580</name>
</gene>
<dbReference type="PROSITE" id="PS50102">
    <property type="entry name" value="RRM"/>
    <property type="match status" value="1"/>
</dbReference>
<dbReference type="CDD" id="cd00590">
    <property type="entry name" value="RRM_SF"/>
    <property type="match status" value="1"/>
</dbReference>
<dbReference type="PANTHER" id="PTHR15481:SF0">
    <property type="entry name" value="LD23870P-RELATED"/>
    <property type="match status" value="1"/>
</dbReference>
<feature type="compositionally biased region" description="Basic residues" evidence="3">
    <location>
        <begin position="95"/>
        <end position="104"/>
    </location>
</feature>
<dbReference type="FunCoup" id="A2EMA3">
    <property type="interactions" value="128"/>
</dbReference>
<evidence type="ECO:0000256" key="3">
    <source>
        <dbReference type="SAM" id="MobiDB-lite"/>
    </source>
</evidence>
<dbReference type="SUPFAM" id="SSF54928">
    <property type="entry name" value="RNA-binding domain, RBD"/>
    <property type="match status" value="1"/>
</dbReference>
<dbReference type="InterPro" id="IPR000504">
    <property type="entry name" value="RRM_dom"/>
</dbReference>
<dbReference type="SMR" id="A2EMA3"/>
<dbReference type="SMART" id="SM00360">
    <property type="entry name" value="RRM"/>
    <property type="match status" value="1"/>
</dbReference>
<dbReference type="STRING" id="5722.A2EMA3"/>
<protein>
    <recommendedName>
        <fullName evidence="4">RRM domain-containing protein</fullName>
    </recommendedName>
</protein>
<dbReference type="OrthoDB" id="1049195at2759"/>